<dbReference type="GO" id="GO:0005634">
    <property type="term" value="C:nucleus"/>
    <property type="evidence" value="ECO:0007669"/>
    <property type="project" value="TreeGrafter"/>
</dbReference>
<dbReference type="GO" id="GO:0015630">
    <property type="term" value="C:microtubule cytoskeleton"/>
    <property type="evidence" value="ECO:0007669"/>
    <property type="project" value="TreeGrafter"/>
</dbReference>
<protein>
    <submittedName>
        <fullName evidence="7">TEKT4</fullName>
    </submittedName>
</protein>
<evidence type="ECO:0000256" key="1">
    <source>
        <dbReference type="ARBA" id="ARBA00004496"/>
    </source>
</evidence>
<keyword evidence="4 5" id="KW-0175">Coiled coil</keyword>
<sequence length="733" mass="84847">MSGSLYPEASQYKPLDRLPVEDDRNILSTGTDGIETIIEKRPILNSYLPVHPIQRYTLKKWSVDDWNRHNENKYFQANRDKESSRVLREEIKELIRDTDVRANKTQVNNTECLGERIQNIKYWKFELERGIADMTNEISLLNSEIRRLENAIKATEKPTSIARDCLSHRQRRIDNDLVQDEAEKSLLRELEMISNVKDILSKNLQQARERMTACRTAKEILEHDWSDKFMSHRLDSKSVSLKNDRGNHVYKPGVAAYFERESNPENWLEFSQKNLRASEQEREASIRLRGVINCILSQTSGDLRGQADRVEEALNRRIAETEDAVRRLEGELKSTVVEITDLETSISNLNMSHWDKQAPIKVAQSRLTNRHQRPNVEMCRDDPAHGLIEEVRELETSLTRLEVKLSDGEDRLRDLQHSRTAIEKELTKSDPRKSLKNRYLKPDVTLPTALNLHEKPILETISGTMDKEILEQTQHYHPNRLTAAFPLPDLGESLDSTHLNLNSSLNLSNKNSPILHYAGDESADSGYDEYEEGYTHIITENSSEELVNRRACTRKLSGYQKDKINEAKILDTLRKEGLLAKSCAKTNGGFSFEVVDQTVKSNNFVTSDFMPSKTLARLESRREHVKKTNTDIEDRLATAETRRKAAEEEKIEKCREICGIERNGKSRLESATRKEQRYSASIAKRQMHLQEIRDKLKQKHKKHEFKRLKNNLRNGSPLERRDGGREESHFFDD</sequence>
<dbReference type="InterPro" id="IPR000435">
    <property type="entry name" value="Tektins"/>
</dbReference>
<dbReference type="PRINTS" id="PR00511">
    <property type="entry name" value="TEKTIN"/>
</dbReference>
<accession>A0A7R8CQC4</accession>
<evidence type="ECO:0000256" key="5">
    <source>
        <dbReference type="SAM" id="Coils"/>
    </source>
</evidence>
<evidence type="ECO:0000313" key="7">
    <source>
        <dbReference type="EMBL" id="CAF2891868.1"/>
    </source>
</evidence>
<dbReference type="PANTHER" id="PTHR19960">
    <property type="entry name" value="TEKTIN"/>
    <property type="match status" value="1"/>
</dbReference>
<dbReference type="AlphaFoldDB" id="A0A7R8CQC4"/>
<evidence type="ECO:0000256" key="6">
    <source>
        <dbReference type="SAM" id="MobiDB-lite"/>
    </source>
</evidence>
<dbReference type="Proteomes" id="UP000675881">
    <property type="component" value="Chromosome 3"/>
</dbReference>
<gene>
    <name evidence="7" type="ORF">LSAA_7844</name>
</gene>
<dbReference type="PANTHER" id="PTHR19960:SF12">
    <property type="entry name" value="TEKTIN-4"/>
    <property type="match status" value="1"/>
</dbReference>
<evidence type="ECO:0000313" key="8">
    <source>
        <dbReference type="Proteomes" id="UP000675881"/>
    </source>
</evidence>
<feature type="coiled-coil region" evidence="5">
    <location>
        <begin position="311"/>
        <end position="338"/>
    </location>
</feature>
<reference evidence="7" key="1">
    <citation type="submission" date="2021-02" db="EMBL/GenBank/DDBJ databases">
        <authorList>
            <person name="Bekaert M."/>
        </authorList>
    </citation>
    <scope>NUCLEOTIDE SEQUENCE</scope>
    <source>
        <strain evidence="7">IoA-00</strain>
    </source>
</reference>
<dbReference type="InterPro" id="IPR048256">
    <property type="entry name" value="Tektin-like"/>
</dbReference>
<feature type="compositionally biased region" description="Basic residues" evidence="6">
    <location>
        <begin position="696"/>
        <end position="710"/>
    </location>
</feature>
<feature type="region of interest" description="Disordered" evidence="6">
    <location>
        <begin position="695"/>
        <end position="733"/>
    </location>
</feature>
<dbReference type="OrthoDB" id="5788000at2759"/>
<feature type="compositionally biased region" description="Basic and acidic residues" evidence="6">
    <location>
        <begin position="718"/>
        <end position="733"/>
    </location>
</feature>
<evidence type="ECO:0000256" key="3">
    <source>
        <dbReference type="ARBA" id="ARBA00022490"/>
    </source>
</evidence>
<dbReference type="GO" id="GO:0060294">
    <property type="term" value="P:cilium movement involved in cell motility"/>
    <property type="evidence" value="ECO:0007669"/>
    <property type="project" value="InterPro"/>
</dbReference>
<dbReference type="Pfam" id="PF03148">
    <property type="entry name" value="Tektin"/>
    <property type="match status" value="1"/>
</dbReference>
<proteinExistence type="inferred from homology"/>
<dbReference type="GO" id="GO:0005929">
    <property type="term" value="C:cilium"/>
    <property type="evidence" value="ECO:0007669"/>
    <property type="project" value="UniProtKB-ARBA"/>
</dbReference>
<name>A0A7R8CQC4_LEPSM</name>
<dbReference type="GO" id="GO:0060271">
    <property type="term" value="P:cilium assembly"/>
    <property type="evidence" value="ECO:0007669"/>
    <property type="project" value="TreeGrafter"/>
</dbReference>
<evidence type="ECO:0000256" key="4">
    <source>
        <dbReference type="ARBA" id="ARBA00023054"/>
    </source>
</evidence>
<comment type="subcellular location">
    <subcellularLocation>
        <location evidence="1">Cytoplasm</location>
    </subcellularLocation>
</comment>
<comment type="similarity">
    <text evidence="2">Belongs to the tektin family.</text>
</comment>
<feature type="coiled-coil region" evidence="5">
    <location>
        <begin position="615"/>
        <end position="656"/>
    </location>
</feature>
<keyword evidence="3" id="KW-0963">Cytoplasm</keyword>
<feature type="coiled-coil region" evidence="5">
    <location>
        <begin position="384"/>
        <end position="418"/>
    </location>
</feature>
<feature type="coiled-coil region" evidence="5">
    <location>
        <begin position="190"/>
        <end position="224"/>
    </location>
</feature>
<keyword evidence="8" id="KW-1185">Reference proteome</keyword>
<dbReference type="EMBL" id="HG994582">
    <property type="protein sequence ID" value="CAF2891868.1"/>
    <property type="molecule type" value="Genomic_DNA"/>
</dbReference>
<dbReference type="GO" id="GO:0005737">
    <property type="term" value="C:cytoplasm"/>
    <property type="evidence" value="ECO:0007669"/>
    <property type="project" value="UniProtKB-SubCell"/>
</dbReference>
<evidence type="ECO:0000256" key="2">
    <source>
        <dbReference type="ARBA" id="ARBA00007209"/>
    </source>
</evidence>
<organism evidence="7 8">
    <name type="scientific">Lepeophtheirus salmonis</name>
    <name type="common">Salmon louse</name>
    <name type="synonym">Caligus salmonis</name>
    <dbReference type="NCBI Taxonomy" id="72036"/>
    <lineage>
        <taxon>Eukaryota</taxon>
        <taxon>Metazoa</taxon>
        <taxon>Ecdysozoa</taxon>
        <taxon>Arthropoda</taxon>
        <taxon>Crustacea</taxon>
        <taxon>Multicrustacea</taxon>
        <taxon>Hexanauplia</taxon>
        <taxon>Copepoda</taxon>
        <taxon>Siphonostomatoida</taxon>
        <taxon>Caligidae</taxon>
        <taxon>Lepeophtheirus</taxon>
    </lineage>
</organism>